<dbReference type="CDD" id="cd01612">
    <property type="entry name" value="Ubl_ATG12"/>
    <property type="match status" value="1"/>
</dbReference>
<reference evidence="10" key="1">
    <citation type="submission" date="2016-04" db="EMBL/GenBank/DDBJ databases">
        <title>Comparative genomics of biotechnologically important yeasts.</title>
        <authorList>
            <consortium name="DOE Joint Genome Institute"/>
            <person name="Riley R."/>
            <person name="Haridas S."/>
            <person name="Wolfe K.H."/>
            <person name="Lopes M.R."/>
            <person name="Hittinger C.T."/>
            <person name="Goker M."/>
            <person name="Salamov A."/>
            <person name="Wisecaver J."/>
            <person name="Long T.M."/>
            <person name="Aerts A.L."/>
            <person name="Barry K."/>
            <person name="Choi C."/>
            <person name="Clum A."/>
            <person name="Coughlan A.Y."/>
            <person name="Deshpande S."/>
            <person name="Douglass A.P."/>
            <person name="Hanson S.J."/>
            <person name="Klenk H.-P."/>
            <person name="Labutti K."/>
            <person name="Lapidus A."/>
            <person name="Lindquist E."/>
            <person name="Lipzen A."/>
            <person name="Meier-Kolthoff J.P."/>
            <person name="Ohm R.A."/>
            <person name="Otillar R.P."/>
            <person name="Pangilinan J."/>
            <person name="Peng Y."/>
            <person name="Rokas A."/>
            <person name="Rosa C.A."/>
            <person name="Scheuner C."/>
            <person name="Sibirny A.A."/>
            <person name="Slot J.C."/>
            <person name="Stielow J.B."/>
            <person name="Sun H."/>
            <person name="Kurtzman C.P."/>
            <person name="Blackwell M."/>
            <person name="Grigoriev I.V."/>
            <person name="Jeffries T.W."/>
        </authorList>
    </citation>
    <scope>NUCLEOTIDE SEQUENCE [LARGE SCALE GENOMIC DNA]</scope>
    <source>
        <strain evidence="10">NRRL YB-2248</strain>
    </source>
</reference>
<evidence type="ECO:0000256" key="2">
    <source>
        <dbReference type="ARBA" id="ARBA00007778"/>
    </source>
</evidence>
<evidence type="ECO:0000256" key="8">
    <source>
        <dbReference type="SAM" id="MobiDB-lite"/>
    </source>
</evidence>
<evidence type="ECO:0000256" key="1">
    <source>
        <dbReference type="ARBA" id="ARBA00004623"/>
    </source>
</evidence>
<dbReference type="GO" id="GO:0097352">
    <property type="term" value="P:autophagosome maturation"/>
    <property type="evidence" value="ECO:0007669"/>
    <property type="project" value="TreeGrafter"/>
</dbReference>
<keyword evidence="7" id="KW-0653">Protein transport</keyword>
<dbReference type="GO" id="GO:0034727">
    <property type="term" value="P:piecemeal microautophagy of the nucleus"/>
    <property type="evidence" value="ECO:0007669"/>
    <property type="project" value="TreeGrafter"/>
</dbReference>
<evidence type="ECO:0000256" key="6">
    <source>
        <dbReference type="ARBA" id="ARBA00023006"/>
    </source>
</evidence>
<keyword evidence="4 7" id="KW-1017">Isopeptide bond</keyword>
<dbReference type="GO" id="GO:0034045">
    <property type="term" value="C:phagophore assembly site membrane"/>
    <property type="evidence" value="ECO:0007669"/>
    <property type="project" value="UniProtKB-SubCell"/>
</dbReference>
<evidence type="ECO:0000313" key="10">
    <source>
        <dbReference type="Proteomes" id="UP000094801"/>
    </source>
</evidence>
<accession>A0A1E4T4W8</accession>
<feature type="region of interest" description="Disordered" evidence="8">
    <location>
        <begin position="33"/>
        <end position="64"/>
    </location>
</feature>
<dbReference type="OrthoDB" id="10003551at2759"/>
<dbReference type="EMBL" id="KV453849">
    <property type="protein sequence ID" value="ODV86794.1"/>
    <property type="molecule type" value="Genomic_DNA"/>
</dbReference>
<gene>
    <name evidence="9" type="ORF">CANARDRAFT_27181</name>
</gene>
<organism evidence="9 10">
    <name type="scientific">[Candida] arabinofermentans NRRL YB-2248</name>
    <dbReference type="NCBI Taxonomy" id="983967"/>
    <lineage>
        <taxon>Eukaryota</taxon>
        <taxon>Fungi</taxon>
        <taxon>Dikarya</taxon>
        <taxon>Ascomycota</taxon>
        <taxon>Saccharomycotina</taxon>
        <taxon>Pichiomycetes</taxon>
        <taxon>Pichiales</taxon>
        <taxon>Pichiaceae</taxon>
        <taxon>Ogataea</taxon>
        <taxon>Ogataea/Candida clade</taxon>
    </lineage>
</organism>
<keyword evidence="5 7" id="KW-0833">Ubl conjugation pathway</keyword>
<comment type="similarity">
    <text evidence="2 7">Belongs to the ATG12 family.</text>
</comment>
<comment type="subcellular location">
    <subcellularLocation>
        <location evidence="1 7">Preautophagosomal structure membrane</location>
        <topology evidence="1 7">Peripheral membrane protein</topology>
    </subcellularLocation>
</comment>
<dbReference type="AlphaFoldDB" id="A0A1E4T4W8"/>
<dbReference type="STRING" id="983967.A0A1E4T4W8"/>
<dbReference type="GO" id="GO:0015031">
    <property type="term" value="P:protein transport"/>
    <property type="evidence" value="ECO:0007669"/>
    <property type="project" value="UniProtKB-KW"/>
</dbReference>
<comment type="subunit">
    <text evidence="7">Forms a conjugate with ATG5.</text>
</comment>
<dbReference type="InterPro" id="IPR007242">
    <property type="entry name" value="Atg12"/>
</dbReference>
<evidence type="ECO:0000313" key="9">
    <source>
        <dbReference type="EMBL" id="ODV86794.1"/>
    </source>
</evidence>
<dbReference type="GO" id="GO:0034274">
    <property type="term" value="C:Atg12-Atg5-Atg16 complex"/>
    <property type="evidence" value="ECO:0007669"/>
    <property type="project" value="TreeGrafter"/>
</dbReference>
<evidence type="ECO:0000256" key="7">
    <source>
        <dbReference type="RuleBase" id="RU361201"/>
    </source>
</evidence>
<name>A0A1E4T4W8_9ASCO</name>
<keyword evidence="7" id="KW-0472">Membrane</keyword>
<evidence type="ECO:0000256" key="5">
    <source>
        <dbReference type="ARBA" id="ARBA00022786"/>
    </source>
</evidence>
<dbReference type="PANTHER" id="PTHR13385:SF0">
    <property type="entry name" value="UBIQUITIN-LIKE PROTEIN ATG12"/>
    <property type="match status" value="1"/>
</dbReference>
<dbReference type="PANTHER" id="PTHR13385">
    <property type="entry name" value="AUTOPHAGY PROTEIN 12"/>
    <property type="match status" value="1"/>
</dbReference>
<proteinExistence type="inferred from homology"/>
<dbReference type="Gene3D" id="3.10.20.90">
    <property type="entry name" value="Phosphatidylinositol 3-kinase Catalytic Subunit, Chain A, domain 1"/>
    <property type="match status" value="1"/>
</dbReference>
<evidence type="ECO:0000256" key="4">
    <source>
        <dbReference type="ARBA" id="ARBA00022499"/>
    </source>
</evidence>
<dbReference type="GO" id="GO:0000421">
    <property type="term" value="C:autophagosome membrane"/>
    <property type="evidence" value="ECO:0007669"/>
    <property type="project" value="TreeGrafter"/>
</dbReference>
<evidence type="ECO:0000256" key="3">
    <source>
        <dbReference type="ARBA" id="ARBA00015875"/>
    </source>
</evidence>
<keyword evidence="7" id="KW-0813">Transport</keyword>
<dbReference type="InterPro" id="IPR029071">
    <property type="entry name" value="Ubiquitin-like_domsf"/>
</dbReference>
<dbReference type="Pfam" id="PF04110">
    <property type="entry name" value="APG12"/>
    <property type="match status" value="1"/>
</dbReference>
<dbReference type="GO" id="GO:0019776">
    <property type="term" value="F:Atg8-family ligase activity"/>
    <property type="evidence" value="ECO:0007669"/>
    <property type="project" value="TreeGrafter"/>
</dbReference>
<dbReference type="GO" id="GO:0061723">
    <property type="term" value="P:glycophagy"/>
    <property type="evidence" value="ECO:0007669"/>
    <property type="project" value="TreeGrafter"/>
</dbReference>
<sequence>MSNRNKNLGLQKMSNLESSLMELNIRVGNNKDTATTILEENDSEKSSTEDTELNEDGGNTISNKPQKTKITLNQSILFSKLPPQTTSTILTVSKPVVSKIQIRFKSIGSVNQVKPAVFKISKSSKFASILKFLELKIGGKVYCYLSNSVSPNPDEELSNLYDIFKVGDELIVSYCNTVAFG</sequence>
<dbReference type="Proteomes" id="UP000094801">
    <property type="component" value="Unassembled WGS sequence"/>
</dbReference>
<protein>
    <recommendedName>
        <fullName evidence="3 7">Ubiquitin-like protein ATG12</fullName>
    </recommendedName>
</protein>
<comment type="function">
    <text evidence="7">Ubiquitin-like protein involved in cytoplasm to vacuole transport (Cvt), autophagy vesicles formation, mitophagy, and nucleophagy.</text>
</comment>
<dbReference type="GO" id="GO:0000045">
    <property type="term" value="P:autophagosome assembly"/>
    <property type="evidence" value="ECO:0007669"/>
    <property type="project" value="InterPro"/>
</dbReference>
<keyword evidence="6 7" id="KW-0072">Autophagy</keyword>
<keyword evidence="10" id="KW-1185">Reference proteome</keyword>
<dbReference type="GO" id="GO:0000422">
    <property type="term" value="P:autophagy of mitochondrion"/>
    <property type="evidence" value="ECO:0007669"/>
    <property type="project" value="TreeGrafter"/>
</dbReference>
<dbReference type="SUPFAM" id="SSF54236">
    <property type="entry name" value="Ubiquitin-like"/>
    <property type="match status" value="1"/>
</dbReference>